<evidence type="ECO:0000313" key="14">
    <source>
        <dbReference type="EMBL" id="ARH55102.1"/>
    </source>
</evidence>
<evidence type="ECO:0000256" key="3">
    <source>
        <dbReference type="ARBA" id="ARBA00011291"/>
    </source>
</evidence>
<keyword evidence="11 13" id="KW-0472">Membrane</keyword>
<accession>A0A343C4Z6</accession>
<dbReference type="Pfam" id="PF00895">
    <property type="entry name" value="ATP-synt_8"/>
    <property type="match status" value="1"/>
</dbReference>
<comment type="subcellular location">
    <subcellularLocation>
        <location evidence="1 12">Mitochondrion membrane</location>
        <topology evidence="1 12">Single-pass membrane protein</topology>
    </subcellularLocation>
</comment>
<dbReference type="InterPro" id="IPR001421">
    <property type="entry name" value="ATP8_metazoa"/>
</dbReference>
<geneLocation type="mitochondrion" evidence="14"/>
<evidence type="ECO:0000256" key="4">
    <source>
        <dbReference type="ARBA" id="ARBA00022448"/>
    </source>
</evidence>
<evidence type="ECO:0000256" key="2">
    <source>
        <dbReference type="ARBA" id="ARBA00008892"/>
    </source>
</evidence>
<comment type="subunit">
    <text evidence="3">F-type ATPases have 2 components, CF(1) - the catalytic core - and CF(0) - the membrane proton channel.</text>
</comment>
<evidence type="ECO:0000256" key="8">
    <source>
        <dbReference type="ARBA" id="ARBA00022989"/>
    </source>
</evidence>
<dbReference type="GO" id="GO:0015078">
    <property type="term" value="F:proton transmembrane transporter activity"/>
    <property type="evidence" value="ECO:0007669"/>
    <property type="project" value="InterPro"/>
</dbReference>
<keyword evidence="5 12" id="KW-0138">CF(0)</keyword>
<gene>
    <name evidence="14" type="primary">atp8</name>
</gene>
<keyword evidence="4 12" id="KW-0813">Transport</keyword>
<protein>
    <recommendedName>
        <fullName evidence="12">ATP synthase complex subunit 8</fullName>
    </recommendedName>
</protein>
<keyword evidence="10 12" id="KW-0496">Mitochondrion</keyword>
<proteinExistence type="inferred from homology"/>
<dbReference type="GO" id="GO:0015986">
    <property type="term" value="P:proton motive force-driven ATP synthesis"/>
    <property type="evidence" value="ECO:0007669"/>
    <property type="project" value="InterPro"/>
</dbReference>
<evidence type="ECO:0000256" key="10">
    <source>
        <dbReference type="ARBA" id="ARBA00023128"/>
    </source>
</evidence>
<evidence type="ECO:0000256" key="7">
    <source>
        <dbReference type="ARBA" id="ARBA00022781"/>
    </source>
</evidence>
<evidence type="ECO:0000256" key="13">
    <source>
        <dbReference type="SAM" id="Phobius"/>
    </source>
</evidence>
<reference evidence="14" key="1">
    <citation type="submission" date="2016-04" db="EMBL/GenBank/DDBJ databases">
        <title>Mitochondria of beetle species.</title>
        <authorList>
            <person name="Hunter A."/>
            <person name="Moriniere J."/>
            <person name="Tang P."/>
            <person name="Linard B."/>
            <person name="Crampton-Platt A."/>
            <person name="Vogler A.P."/>
        </authorList>
    </citation>
    <scope>NUCLEOTIDE SEQUENCE</scope>
</reference>
<comment type="similarity">
    <text evidence="2 12">Belongs to the ATPase protein 8 family.</text>
</comment>
<keyword evidence="8 13" id="KW-1133">Transmembrane helix</keyword>
<dbReference type="EMBL" id="KX087320">
    <property type="protein sequence ID" value="ARH55102.1"/>
    <property type="molecule type" value="Genomic_DNA"/>
</dbReference>
<evidence type="ECO:0000256" key="1">
    <source>
        <dbReference type="ARBA" id="ARBA00004304"/>
    </source>
</evidence>
<evidence type="ECO:0000256" key="6">
    <source>
        <dbReference type="ARBA" id="ARBA00022692"/>
    </source>
</evidence>
<evidence type="ECO:0000256" key="11">
    <source>
        <dbReference type="ARBA" id="ARBA00023136"/>
    </source>
</evidence>
<sequence length="51" mass="6251">MPQMAPLSWINLFIIFIMTFMFMNALNYFSFNYKNNLSSHTTKIKLINWKW</sequence>
<dbReference type="GO" id="GO:0031966">
    <property type="term" value="C:mitochondrial membrane"/>
    <property type="evidence" value="ECO:0007669"/>
    <property type="project" value="UniProtKB-SubCell"/>
</dbReference>
<feature type="transmembrane region" description="Helical" evidence="13">
    <location>
        <begin position="6"/>
        <end position="29"/>
    </location>
</feature>
<organism evidence="14">
    <name type="scientific">Negastrius sabulicola</name>
    <dbReference type="NCBI Taxonomy" id="1368518"/>
    <lineage>
        <taxon>Eukaryota</taxon>
        <taxon>Metazoa</taxon>
        <taxon>Ecdysozoa</taxon>
        <taxon>Arthropoda</taxon>
        <taxon>Hexapoda</taxon>
        <taxon>Insecta</taxon>
        <taxon>Pterygota</taxon>
        <taxon>Neoptera</taxon>
        <taxon>Endopterygota</taxon>
        <taxon>Coleoptera</taxon>
        <taxon>Polyphaga</taxon>
        <taxon>Elateriformia</taxon>
        <taxon>Elateroidea</taxon>
        <taxon>Elateridae</taxon>
        <taxon>Negastriinae</taxon>
        <taxon>Negastrius</taxon>
    </lineage>
</organism>
<evidence type="ECO:0000256" key="12">
    <source>
        <dbReference type="RuleBase" id="RU003661"/>
    </source>
</evidence>
<keyword evidence="6 12" id="KW-0812">Transmembrane</keyword>
<dbReference type="AlphaFoldDB" id="A0A343C4Z6"/>
<evidence type="ECO:0000256" key="9">
    <source>
        <dbReference type="ARBA" id="ARBA00023065"/>
    </source>
</evidence>
<evidence type="ECO:0000256" key="5">
    <source>
        <dbReference type="ARBA" id="ARBA00022547"/>
    </source>
</evidence>
<name>A0A343C4Z6_9COLE</name>
<keyword evidence="7 12" id="KW-0375">Hydrogen ion transport</keyword>
<dbReference type="GO" id="GO:0045259">
    <property type="term" value="C:proton-transporting ATP synthase complex"/>
    <property type="evidence" value="ECO:0007669"/>
    <property type="project" value="UniProtKB-KW"/>
</dbReference>
<keyword evidence="9 12" id="KW-0406">Ion transport</keyword>